<keyword evidence="3 5" id="KW-0378">Hydrolase</keyword>
<dbReference type="InterPro" id="IPR023828">
    <property type="entry name" value="Peptidase_S8_Ser-AS"/>
</dbReference>
<dbReference type="InterPro" id="IPR015500">
    <property type="entry name" value="Peptidase_S8_subtilisin-rel"/>
</dbReference>
<feature type="domain" description="Peptidase S8/S53" evidence="7">
    <location>
        <begin position="583"/>
        <end position="630"/>
    </location>
</feature>
<dbReference type="SUPFAM" id="SSF52743">
    <property type="entry name" value="Subtilisin-like"/>
    <property type="match status" value="1"/>
</dbReference>
<feature type="active site" description="Charge relay system" evidence="5">
    <location>
        <position position="605"/>
    </location>
</feature>
<dbReference type="Pfam" id="PF00082">
    <property type="entry name" value="Peptidase_S8"/>
    <property type="match status" value="2"/>
</dbReference>
<organism evidence="8 9">
    <name type="scientific">Leptospira yanagawae</name>
    <dbReference type="NCBI Taxonomy" id="293069"/>
    <lineage>
        <taxon>Bacteria</taxon>
        <taxon>Pseudomonadati</taxon>
        <taxon>Spirochaetota</taxon>
        <taxon>Spirochaetia</taxon>
        <taxon>Leptospirales</taxon>
        <taxon>Leptospiraceae</taxon>
        <taxon>Leptospira</taxon>
    </lineage>
</organism>
<dbReference type="InterPro" id="IPR023827">
    <property type="entry name" value="Peptidase_S8_Asp-AS"/>
</dbReference>
<keyword evidence="2 5" id="KW-0645">Protease</keyword>
<evidence type="ECO:0000259" key="7">
    <source>
        <dbReference type="Pfam" id="PF00082"/>
    </source>
</evidence>
<keyword evidence="9" id="KW-1185">Reference proteome</keyword>
<dbReference type="PROSITE" id="PS51892">
    <property type="entry name" value="SUBTILASE"/>
    <property type="match status" value="1"/>
</dbReference>
<name>A0ABY2M0Z3_9LEPT</name>
<evidence type="ECO:0000256" key="5">
    <source>
        <dbReference type="PROSITE-ProRule" id="PRU01240"/>
    </source>
</evidence>
<dbReference type="Proteomes" id="UP000298200">
    <property type="component" value="Unassembled WGS sequence"/>
</dbReference>
<reference evidence="9" key="1">
    <citation type="journal article" date="2019" name="PLoS Negl. Trop. Dis.">
        <title>Revisiting the worldwide diversity of Leptospira species in the environment.</title>
        <authorList>
            <person name="Vincent A.T."/>
            <person name="Schiettekatte O."/>
            <person name="Bourhy P."/>
            <person name="Veyrier F.J."/>
            <person name="Picardeau M."/>
        </authorList>
    </citation>
    <scope>NUCLEOTIDE SEQUENCE [LARGE SCALE GENOMIC DNA]</scope>
    <source>
        <strain evidence="9">201800272</strain>
    </source>
</reference>
<evidence type="ECO:0000256" key="3">
    <source>
        <dbReference type="ARBA" id="ARBA00022801"/>
    </source>
</evidence>
<evidence type="ECO:0000256" key="2">
    <source>
        <dbReference type="ARBA" id="ARBA00022670"/>
    </source>
</evidence>
<evidence type="ECO:0000256" key="4">
    <source>
        <dbReference type="ARBA" id="ARBA00022825"/>
    </source>
</evidence>
<feature type="active site" description="Charge relay system" evidence="5">
    <location>
        <position position="245"/>
    </location>
</feature>
<dbReference type="PRINTS" id="PR00723">
    <property type="entry name" value="SUBTILISIN"/>
</dbReference>
<comment type="caution">
    <text evidence="8">The sequence shown here is derived from an EMBL/GenBank/DDBJ whole genome shotgun (WGS) entry which is preliminary data.</text>
</comment>
<proteinExistence type="inferred from homology"/>
<accession>A0ABY2M0Z3</accession>
<dbReference type="PANTHER" id="PTHR43806">
    <property type="entry name" value="PEPTIDASE S8"/>
    <property type="match status" value="1"/>
</dbReference>
<dbReference type="EMBL" id="RQFU01000016">
    <property type="protein sequence ID" value="TGL20818.1"/>
    <property type="molecule type" value="Genomic_DNA"/>
</dbReference>
<dbReference type="PROSITE" id="PS00136">
    <property type="entry name" value="SUBTILASE_ASP"/>
    <property type="match status" value="1"/>
</dbReference>
<feature type="active site" description="Charge relay system" evidence="5">
    <location>
        <position position="192"/>
    </location>
</feature>
<evidence type="ECO:0000256" key="6">
    <source>
        <dbReference type="RuleBase" id="RU003355"/>
    </source>
</evidence>
<dbReference type="InterPro" id="IPR050131">
    <property type="entry name" value="Peptidase_S8_subtilisin-like"/>
</dbReference>
<evidence type="ECO:0000313" key="9">
    <source>
        <dbReference type="Proteomes" id="UP000298200"/>
    </source>
</evidence>
<dbReference type="RefSeq" id="WP_135635359.1">
    <property type="nucleotide sequence ID" value="NZ_RQFU01000016.1"/>
</dbReference>
<dbReference type="PANTHER" id="PTHR43806:SF11">
    <property type="entry name" value="CEREVISIN-RELATED"/>
    <property type="match status" value="1"/>
</dbReference>
<dbReference type="InterPro" id="IPR036852">
    <property type="entry name" value="Peptidase_S8/S53_dom_sf"/>
</dbReference>
<sequence>MKLNQKFILKAFTVITILVSSHLLVSEPIWKFGESKLDIEALRAKSKSSKKLPYLPGEVVITFKKNVPDSELLRQTSKLATITGGLNLKGHFTTAKLLESETMEEGIRRIKQDPNVETVEPRYLYYKQASAPNDPQFSRLWGLSNTGQTLASPSYTANSSNPGTSGKDMNVLGGWDVTTSCTGANAIVAVLDTGVTYNHEDLVGNMWDGSAGCVNQNGTAIGGGCPNHGYDFVNNDNNPRDEEGHGTHVAMTIGAVGNNGVGITGVCQSAKIMAVRVLGLGGGTNDSVANGIYFAVRNGAKIINMSLGGSSFSTAIFNAIEFARTNDVLVVVAAGNDGANLNGTGTNQNSYPCENTNANLICIAALDQKHALANFSNYDSNATSTSRTVDFGAPGTNIYSGYGDEVNYDENSTSYSDWTYSTVGTAWVSSTCTINNYKMLVTADCTLANLLFDNSANTLTNTALNTNSIVYKNFTIPSGSTNVSLSHFIVSIGERQNTTSCYDYIQARYSATSGSPVSGTILSMYDSNFGSFKSQLCWDHSDAFVSDLSDTKILTNCIGGGTNCTVGYRLVSDVSDAYPGGLVGDVYLTAWAPSTTAYTNLNGTSMATPNVAGVAALIRSYNPSFTYQDVITKLIEGGVAETALSGTTQYGTAINANNSLKHLKQVTGVTLQLQ</sequence>
<protein>
    <submittedName>
        <fullName evidence="8">Peptidase S8</fullName>
    </submittedName>
</protein>
<feature type="domain" description="Peptidase S8/S53" evidence="7">
    <location>
        <begin position="183"/>
        <end position="425"/>
    </location>
</feature>
<dbReference type="PROSITE" id="PS00138">
    <property type="entry name" value="SUBTILASE_SER"/>
    <property type="match status" value="1"/>
</dbReference>
<evidence type="ECO:0000256" key="1">
    <source>
        <dbReference type="ARBA" id="ARBA00011073"/>
    </source>
</evidence>
<dbReference type="Gene3D" id="3.40.50.200">
    <property type="entry name" value="Peptidase S8/S53 domain"/>
    <property type="match status" value="2"/>
</dbReference>
<comment type="similarity">
    <text evidence="1 5 6">Belongs to the peptidase S8 family.</text>
</comment>
<evidence type="ECO:0000313" key="8">
    <source>
        <dbReference type="EMBL" id="TGL20818.1"/>
    </source>
</evidence>
<dbReference type="InterPro" id="IPR000209">
    <property type="entry name" value="Peptidase_S8/S53_dom"/>
</dbReference>
<gene>
    <name evidence="8" type="ORF">EHQ46_10005</name>
</gene>
<keyword evidence="4 5" id="KW-0720">Serine protease</keyword>